<feature type="transmembrane region" description="Helical" evidence="2">
    <location>
        <begin position="157"/>
        <end position="178"/>
    </location>
</feature>
<evidence type="ECO:0000313" key="3">
    <source>
        <dbReference type="EMBL" id="MBA8823545.1"/>
    </source>
</evidence>
<dbReference type="EMBL" id="JACGWZ010000001">
    <property type="protein sequence ID" value="MBA8823545.1"/>
    <property type="molecule type" value="Genomic_DNA"/>
</dbReference>
<feature type="transmembrane region" description="Helical" evidence="2">
    <location>
        <begin position="84"/>
        <end position="108"/>
    </location>
</feature>
<reference evidence="3 4" key="1">
    <citation type="submission" date="2020-07" db="EMBL/GenBank/DDBJ databases">
        <title>Sequencing the genomes of 1000 actinobacteria strains.</title>
        <authorList>
            <person name="Klenk H.-P."/>
        </authorList>
    </citation>
    <scope>NUCLEOTIDE SEQUENCE [LARGE SCALE GENOMIC DNA]</scope>
    <source>
        <strain evidence="3 4">DSM 45975</strain>
    </source>
</reference>
<feature type="region of interest" description="Disordered" evidence="1">
    <location>
        <begin position="219"/>
        <end position="256"/>
    </location>
</feature>
<dbReference type="AlphaFoldDB" id="A0A839DW51"/>
<sequence>MVLAQGGGFNVLGSLQSAFTTLMGYVPQIIGALVVLVVGYIIAKLLRMGITKLLKKFRMDERLKSGGSGSYVERVSPEGSPSRLVGTVVFAVLMVFVLSSAVGTLGIPALTGFMNVVLGYLPRVIAALLIFVAAAAIAGVVGGLARRTLGDTPVGRMAGMAGPTLVMAIGVFMILTQLRIAPTIVMITYTALIGALALGAALAFGLGGREAAGEMINSGYRRAQREMPTQRSGAESRAGQEQGSEAERGAGAHRPS</sequence>
<dbReference type="InterPro" id="IPR045275">
    <property type="entry name" value="MscS_archaea/bacteria_type"/>
</dbReference>
<keyword evidence="2" id="KW-1133">Transmembrane helix</keyword>
<feature type="transmembrane region" description="Helical" evidence="2">
    <location>
        <begin position="120"/>
        <end position="145"/>
    </location>
</feature>
<evidence type="ECO:0000256" key="2">
    <source>
        <dbReference type="SAM" id="Phobius"/>
    </source>
</evidence>
<evidence type="ECO:0000313" key="4">
    <source>
        <dbReference type="Proteomes" id="UP000569329"/>
    </source>
</evidence>
<protein>
    <submittedName>
        <fullName evidence="3">Uncharacterized protein</fullName>
    </submittedName>
</protein>
<feature type="compositionally biased region" description="Polar residues" evidence="1">
    <location>
        <begin position="227"/>
        <end position="243"/>
    </location>
</feature>
<dbReference type="RefSeq" id="WP_182542837.1">
    <property type="nucleotide sequence ID" value="NZ_JACGWZ010000001.1"/>
</dbReference>
<keyword evidence="2" id="KW-0812">Transmembrane</keyword>
<comment type="caution">
    <text evidence="3">The sequence shown here is derived from an EMBL/GenBank/DDBJ whole genome shotgun (WGS) entry which is preliminary data.</text>
</comment>
<dbReference type="Gene3D" id="1.10.287.1260">
    <property type="match status" value="1"/>
</dbReference>
<evidence type="ECO:0000256" key="1">
    <source>
        <dbReference type="SAM" id="MobiDB-lite"/>
    </source>
</evidence>
<proteinExistence type="predicted"/>
<feature type="transmembrane region" description="Helical" evidence="2">
    <location>
        <begin position="25"/>
        <end position="46"/>
    </location>
</feature>
<feature type="transmembrane region" description="Helical" evidence="2">
    <location>
        <begin position="184"/>
        <end position="206"/>
    </location>
</feature>
<dbReference type="InterPro" id="IPR008910">
    <property type="entry name" value="MSC_TM_helix"/>
</dbReference>
<dbReference type="GO" id="GO:0008381">
    <property type="term" value="F:mechanosensitive monoatomic ion channel activity"/>
    <property type="evidence" value="ECO:0007669"/>
    <property type="project" value="InterPro"/>
</dbReference>
<keyword evidence="4" id="KW-1185">Reference proteome</keyword>
<dbReference type="PANTHER" id="PTHR30221:SF1">
    <property type="entry name" value="SMALL-CONDUCTANCE MECHANOSENSITIVE CHANNEL"/>
    <property type="match status" value="1"/>
</dbReference>
<organism evidence="3 4">
    <name type="scientific">Halosaccharopolyspora lacisalsi</name>
    <dbReference type="NCBI Taxonomy" id="1000566"/>
    <lineage>
        <taxon>Bacteria</taxon>
        <taxon>Bacillati</taxon>
        <taxon>Actinomycetota</taxon>
        <taxon>Actinomycetes</taxon>
        <taxon>Pseudonocardiales</taxon>
        <taxon>Pseudonocardiaceae</taxon>
        <taxon>Halosaccharopolyspora</taxon>
    </lineage>
</organism>
<accession>A0A839DW51</accession>
<dbReference type="PANTHER" id="PTHR30221">
    <property type="entry name" value="SMALL-CONDUCTANCE MECHANOSENSITIVE CHANNEL"/>
    <property type="match status" value="1"/>
</dbReference>
<keyword evidence="2" id="KW-0472">Membrane</keyword>
<dbReference type="Pfam" id="PF05552">
    <property type="entry name" value="MS_channel_1st_1"/>
    <property type="match status" value="2"/>
</dbReference>
<name>A0A839DW51_9PSEU</name>
<dbReference type="Proteomes" id="UP000569329">
    <property type="component" value="Unassembled WGS sequence"/>
</dbReference>
<gene>
    <name evidence="3" type="ORF">FHX42_000874</name>
</gene>